<proteinExistence type="inferred from homology"/>
<dbReference type="SUPFAM" id="SSF53613">
    <property type="entry name" value="Ribokinase-like"/>
    <property type="match status" value="1"/>
</dbReference>
<keyword evidence="4" id="KW-1185">Reference proteome</keyword>
<keyword evidence="2" id="KW-0378">Hydrolase</keyword>
<dbReference type="EMBL" id="JACMSC010000020">
    <property type="protein sequence ID" value="KAG6472711.1"/>
    <property type="molecule type" value="Genomic_DNA"/>
</dbReference>
<dbReference type="Gene3D" id="3.40.1190.20">
    <property type="match status" value="1"/>
</dbReference>
<dbReference type="FunFam" id="3.40.50.1820:FF:000123">
    <property type="entry name" value="Carboxypeptidase"/>
    <property type="match status" value="1"/>
</dbReference>
<accession>A0A8J5BIF7</accession>
<evidence type="ECO:0000256" key="1">
    <source>
        <dbReference type="ARBA" id="ARBA00009431"/>
    </source>
</evidence>
<dbReference type="PROSITE" id="PS00131">
    <property type="entry name" value="CARBOXYPEPT_SER_SER"/>
    <property type="match status" value="1"/>
</dbReference>
<keyword evidence="2" id="KW-0121">Carboxypeptidase</keyword>
<dbReference type="EC" id="3.4.16.-" evidence="2"/>
<dbReference type="GO" id="GO:0006508">
    <property type="term" value="P:proteolysis"/>
    <property type="evidence" value="ECO:0007669"/>
    <property type="project" value="UniProtKB-KW"/>
</dbReference>
<dbReference type="Gene3D" id="3.40.50.1820">
    <property type="entry name" value="alpha/beta hydrolase"/>
    <property type="match status" value="1"/>
</dbReference>
<dbReference type="PRINTS" id="PR00724">
    <property type="entry name" value="CRBOXYPTASEC"/>
</dbReference>
<feature type="chain" id="PRO_5035337775" description="Carboxypeptidase" evidence="2">
    <location>
        <begin position="26"/>
        <end position="468"/>
    </location>
</feature>
<keyword evidence="2" id="KW-0645">Protease</keyword>
<dbReference type="InterPro" id="IPR001563">
    <property type="entry name" value="Peptidase_S10"/>
</dbReference>
<comment type="similarity">
    <text evidence="1 2">Belongs to the peptidase S10 family.</text>
</comment>
<dbReference type="PANTHER" id="PTHR11802">
    <property type="entry name" value="SERINE PROTEASE FAMILY S10 SERINE CARBOXYPEPTIDASE"/>
    <property type="match status" value="1"/>
</dbReference>
<dbReference type="InterPro" id="IPR029056">
    <property type="entry name" value="Ribokinase-like"/>
</dbReference>
<dbReference type="PANTHER" id="PTHR11802:SF498">
    <property type="entry name" value="OS03G0393066 PROTEIN"/>
    <property type="match status" value="1"/>
</dbReference>
<dbReference type="Proteomes" id="UP000734854">
    <property type="component" value="Unassembled WGS sequence"/>
</dbReference>
<dbReference type="SUPFAM" id="SSF53474">
    <property type="entry name" value="alpha/beta-Hydrolases"/>
    <property type="match status" value="1"/>
</dbReference>
<keyword evidence="2" id="KW-0732">Signal</keyword>
<evidence type="ECO:0000256" key="2">
    <source>
        <dbReference type="RuleBase" id="RU361156"/>
    </source>
</evidence>
<dbReference type="Pfam" id="PF00450">
    <property type="entry name" value="Peptidase_S10"/>
    <property type="match status" value="1"/>
</dbReference>
<reference evidence="3 4" key="1">
    <citation type="submission" date="2020-08" db="EMBL/GenBank/DDBJ databases">
        <title>Plant Genome Project.</title>
        <authorList>
            <person name="Zhang R.-G."/>
        </authorList>
    </citation>
    <scope>NUCLEOTIDE SEQUENCE [LARGE SCALE GENOMIC DNA]</scope>
    <source>
        <tissue evidence="3">Rhizome</tissue>
    </source>
</reference>
<organism evidence="3 4">
    <name type="scientific">Zingiber officinale</name>
    <name type="common">Ginger</name>
    <name type="synonym">Amomum zingiber</name>
    <dbReference type="NCBI Taxonomy" id="94328"/>
    <lineage>
        <taxon>Eukaryota</taxon>
        <taxon>Viridiplantae</taxon>
        <taxon>Streptophyta</taxon>
        <taxon>Embryophyta</taxon>
        <taxon>Tracheophyta</taxon>
        <taxon>Spermatophyta</taxon>
        <taxon>Magnoliopsida</taxon>
        <taxon>Liliopsida</taxon>
        <taxon>Zingiberales</taxon>
        <taxon>Zingiberaceae</taxon>
        <taxon>Zingiber</taxon>
    </lineage>
</organism>
<name>A0A8J5BIF7_ZINOF</name>
<dbReference type="InterPro" id="IPR018202">
    <property type="entry name" value="Ser_caboxypep_ser_AS"/>
</dbReference>
<sequence length="468" mass="51300">MATSSPLLPIQFLLLCSALHFTVLAASGTADGSEEWGYVQVRPKAHMFWWLYRSAQRTDAGPTPWPTVLWLQGGPGSSGVAMGNFEEVGPLDANLKPRKSTWLQKADLLFVDNPVGTGFSFVEDESLLVKSDVAAATDLTTLLKSLYNGNETWQKSPLFIVAESYGGKFAATVGLAIHKAIKVGELKLKFGGVALGDSWISPEDYVLSWGPLLKDVSRLDGKSAEESNKIAEEIKQQIANGQYNDSAYTWGRLEDFISSKSNDVDFYNFLLDSASDPLSLATTTEVGRKQVMKAYTTYLSSKASADVDISSLMNGPIRNKLKIIPRNVSWGEQSDLVFNYLSNDFMKPRIKEVDELLSLEVNVTVYNGQFGRGGTSSTDKAGRKPHGQRRMHCTVAAIAAARGMAEAVQSQRRAEEGAVVFHYGSISLITKPCRLAHLKVMEVARKAGVLLSYNPNLRLPLWPSTKYA</sequence>
<feature type="signal peptide" evidence="2">
    <location>
        <begin position="1"/>
        <end position="25"/>
    </location>
</feature>
<protein>
    <recommendedName>
        <fullName evidence="2">Carboxypeptidase</fullName>
        <ecNumber evidence="2">3.4.16.-</ecNumber>
    </recommendedName>
</protein>
<dbReference type="GO" id="GO:0004185">
    <property type="term" value="F:serine-type carboxypeptidase activity"/>
    <property type="evidence" value="ECO:0007669"/>
    <property type="project" value="UniProtKB-UniRule"/>
</dbReference>
<evidence type="ECO:0000313" key="3">
    <source>
        <dbReference type="EMBL" id="KAG6472711.1"/>
    </source>
</evidence>
<gene>
    <name evidence="3" type="ORF">ZIOFF_070188</name>
</gene>
<dbReference type="AlphaFoldDB" id="A0A8J5BIF7"/>
<evidence type="ECO:0000313" key="4">
    <source>
        <dbReference type="Proteomes" id="UP000734854"/>
    </source>
</evidence>
<comment type="caution">
    <text evidence="3">The sequence shown here is derived from an EMBL/GenBank/DDBJ whole genome shotgun (WGS) entry which is preliminary data.</text>
</comment>
<dbReference type="InterPro" id="IPR029058">
    <property type="entry name" value="AB_hydrolase_fold"/>
</dbReference>